<evidence type="ECO:0000313" key="12">
    <source>
        <dbReference type="Proteomes" id="UP000275473"/>
    </source>
</evidence>
<dbReference type="EMBL" id="RIAX01000004">
    <property type="protein sequence ID" value="RNF39660.1"/>
    <property type="molecule type" value="Genomic_DNA"/>
</dbReference>
<keyword evidence="5 8" id="KW-1133">Transmembrane helix</keyword>
<evidence type="ECO:0000256" key="1">
    <source>
        <dbReference type="ARBA" id="ARBA00004651"/>
    </source>
</evidence>
<proteinExistence type="inferred from homology"/>
<reference evidence="11 12" key="1">
    <citation type="journal article" date="2018" name="Int. J. Syst. Evol. Microbiol.">
        <title>Planococcus salinus sp. nov., a moderately halophilic bacterium isolated from a saline-alkali soil.</title>
        <authorList>
            <person name="Gan L."/>
        </authorList>
    </citation>
    <scope>NUCLEOTIDE SEQUENCE [LARGE SCALE GENOMIC DNA]</scope>
    <source>
        <strain evidence="11 12">LCB217</strain>
    </source>
</reference>
<comment type="similarity">
    <text evidence="2">Belongs to the UPF0702 family.</text>
</comment>
<dbReference type="InterPro" id="IPR048454">
    <property type="entry name" value="YetF_N"/>
</dbReference>
<dbReference type="Pfam" id="PF20730">
    <property type="entry name" value="YetF_N"/>
    <property type="match status" value="1"/>
</dbReference>
<keyword evidence="6 8" id="KW-0472">Membrane</keyword>
<dbReference type="AlphaFoldDB" id="A0A3M8P8S6"/>
<evidence type="ECO:0000256" key="5">
    <source>
        <dbReference type="ARBA" id="ARBA00022989"/>
    </source>
</evidence>
<evidence type="ECO:0000256" key="8">
    <source>
        <dbReference type="SAM" id="Phobius"/>
    </source>
</evidence>
<feature type="transmembrane region" description="Helical" evidence="8">
    <location>
        <begin position="6"/>
        <end position="27"/>
    </location>
</feature>
<dbReference type="Proteomes" id="UP000275473">
    <property type="component" value="Unassembled WGS sequence"/>
</dbReference>
<dbReference type="PANTHER" id="PTHR34582:SF6">
    <property type="entry name" value="UPF0702 TRANSMEMBRANE PROTEIN YCAP"/>
    <property type="match status" value="1"/>
</dbReference>
<dbReference type="OrthoDB" id="9793799at2"/>
<accession>A0A3M8P8S6</accession>
<feature type="region of interest" description="Disordered" evidence="7">
    <location>
        <begin position="153"/>
        <end position="174"/>
    </location>
</feature>
<evidence type="ECO:0000256" key="2">
    <source>
        <dbReference type="ARBA" id="ARBA00006448"/>
    </source>
</evidence>
<organism evidence="11 12">
    <name type="scientific">Planococcus salinus</name>
    <dbReference type="NCBI Taxonomy" id="1848460"/>
    <lineage>
        <taxon>Bacteria</taxon>
        <taxon>Bacillati</taxon>
        <taxon>Bacillota</taxon>
        <taxon>Bacilli</taxon>
        <taxon>Bacillales</taxon>
        <taxon>Caryophanaceae</taxon>
        <taxon>Planococcus</taxon>
    </lineage>
</organism>
<name>A0A3M8P8S6_9BACL</name>
<dbReference type="GO" id="GO:0005886">
    <property type="term" value="C:plasma membrane"/>
    <property type="evidence" value="ECO:0007669"/>
    <property type="project" value="UniProtKB-SubCell"/>
</dbReference>
<sequence>MFEISLDSFIRIVTVGVLAYIGLILFLRISGKRTLTKLNAFDLVVSVALGSTLATILLDSSISLFEGLTAFAVLIFMQYIIAIGSVYFSWFNDLIKSEPKLLYLEGRFLRKAMKEERIKEIEILQAMRSSGMGDTEKVKAVVLETDGSMSIISSEPKDALANVNSPDQKLTAPD</sequence>
<feature type="transmembrane region" description="Helical" evidence="8">
    <location>
        <begin position="39"/>
        <end position="58"/>
    </location>
</feature>
<feature type="domain" description="YetF-like N-terminal transmembrane" evidence="10">
    <location>
        <begin position="17"/>
        <end position="82"/>
    </location>
</feature>
<evidence type="ECO:0000313" key="11">
    <source>
        <dbReference type="EMBL" id="RNF39660.1"/>
    </source>
</evidence>
<evidence type="ECO:0000259" key="10">
    <source>
        <dbReference type="Pfam" id="PF20730"/>
    </source>
</evidence>
<feature type="domain" description="YetF C-terminal" evidence="9">
    <location>
        <begin position="88"/>
        <end position="156"/>
    </location>
</feature>
<evidence type="ECO:0000256" key="4">
    <source>
        <dbReference type="ARBA" id="ARBA00022692"/>
    </source>
</evidence>
<evidence type="ECO:0000256" key="7">
    <source>
        <dbReference type="SAM" id="MobiDB-lite"/>
    </source>
</evidence>
<gene>
    <name evidence="11" type="ORF">EEX84_06710</name>
</gene>
<dbReference type="InterPro" id="IPR023090">
    <property type="entry name" value="UPF0702_alpha/beta_dom_sf"/>
</dbReference>
<comment type="caution">
    <text evidence="11">The sequence shown here is derived from an EMBL/GenBank/DDBJ whole genome shotgun (WGS) entry which is preliminary data.</text>
</comment>
<evidence type="ECO:0000256" key="6">
    <source>
        <dbReference type="ARBA" id="ARBA00023136"/>
    </source>
</evidence>
<dbReference type="Pfam" id="PF04239">
    <property type="entry name" value="DUF421"/>
    <property type="match status" value="1"/>
</dbReference>
<feature type="transmembrane region" description="Helical" evidence="8">
    <location>
        <begin position="70"/>
        <end position="90"/>
    </location>
</feature>
<dbReference type="Gene3D" id="3.30.240.20">
    <property type="entry name" value="bsu07140 like domains"/>
    <property type="match status" value="1"/>
</dbReference>
<dbReference type="RefSeq" id="WP_123164855.1">
    <property type="nucleotide sequence ID" value="NZ_RIAX01000004.1"/>
</dbReference>
<evidence type="ECO:0000256" key="3">
    <source>
        <dbReference type="ARBA" id="ARBA00022475"/>
    </source>
</evidence>
<keyword evidence="12" id="KW-1185">Reference proteome</keyword>
<protein>
    <submittedName>
        <fullName evidence="11">DUF421 domain-containing protein</fullName>
    </submittedName>
</protein>
<keyword evidence="4 8" id="KW-0812">Transmembrane</keyword>
<dbReference type="PANTHER" id="PTHR34582">
    <property type="entry name" value="UPF0702 TRANSMEMBRANE PROTEIN YCAP"/>
    <property type="match status" value="1"/>
</dbReference>
<evidence type="ECO:0000259" key="9">
    <source>
        <dbReference type="Pfam" id="PF04239"/>
    </source>
</evidence>
<comment type="subcellular location">
    <subcellularLocation>
        <location evidence="1">Cell membrane</location>
        <topology evidence="1">Multi-pass membrane protein</topology>
    </subcellularLocation>
</comment>
<keyword evidence="3" id="KW-1003">Cell membrane</keyword>
<dbReference type="InterPro" id="IPR007353">
    <property type="entry name" value="DUF421"/>
</dbReference>